<dbReference type="EMBL" id="JAFNEN010000357">
    <property type="protein sequence ID" value="KAG8184873.1"/>
    <property type="molecule type" value="Genomic_DNA"/>
</dbReference>
<feature type="region of interest" description="Disordered" evidence="1">
    <location>
        <begin position="654"/>
        <end position="741"/>
    </location>
</feature>
<feature type="compositionally biased region" description="Polar residues" evidence="1">
    <location>
        <begin position="654"/>
        <end position="671"/>
    </location>
</feature>
<feature type="compositionally biased region" description="Basic and acidic residues" evidence="1">
    <location>
        <begin position="550"/>
        <end position="563"/>
    </location>
</feature>
<protein>
    <submittedName>
        <fullName evidence="2">Uncharacterized protein</fullName>
    </submittedName>
</protein>
<feature type="region of interest" description="Disordered" evidence="1">
    <location>
        <begin position="313"/>
        <end position="337"/>
    </location>
</feature>
<feature type="compositionally biased region" description="Polar residues" evidence="1">
    <location>
        <begin position="509"/>
        <end position="544"/>
    </location>
</feature>
<feature type="compositionally biased region" description="Basic and acidic residues" evidence="1">
    <location>
        <begin position="474"/>
        <end position="485"/>
    </location>
</feature>
<evidence type="ECO:0000313" key="3">
    <source>
        <dbReference type="Proteomes" id="UP000827092"/>
    </source>
</evidence>
<reference evidence="2 3" key="1">
    <citation type="journal article" date="2022" name="Nat. Ecol. Evol.">
        <title>A masculinizing supergene underlies an exaggerated male reproductive morph in a spider.</title>
        <authorList>
            <person name="Hendrickx F."/>
            <person name="De Corte Z."/>
            <person name="Sonet G."/>
            <person name="Van Belleghem S.M."/>
            <person name="Kostlbacher S."/>
            <person name="Vangestel C."/>
        </authorList>
    </citation>
    <scope>NUCLEOTIDE SEQUENCE [LARGE SCALE GENOMIC DNA]</scope>
    <source>
        <strain evidence="2">W744_W776</strain>
    </source>
</reference>
<feature type="compositionally biased region" description="Low complexity" evidence="1">
    <location>
        <begin position="716"/>
        <end position="728"/>
    </location>
</feature>
<feature type="compositionally biased region" description="Low complexity" evidence="1">
    <location>
        <begin position="428"/>
        <end position="443"/>
    </location>
</feature>
<organism evidence="2 3">
    <name type="scientific">Oedothorax gibbosus</name>
    <dbReference type="NCBI Taxonomy" id="931172"/>
    <lineage>
        <taxon>Eukaryota</taxon>
        <taxon>Metazoa</taxon>
        <taxon>Ecdysozoa</taxon>
        <taxon>Arthropoda</taxon>
        <taxon>Chelicerata</taxon>
        <taxon>Arachnida</taxon>
        <taxon>Araneae</taxon>
        <taxon>Araneomorphae</taxon>
        <taxon>Entelegynae</taxon>
        <taxon>Araneoidea</taxon>
        <taxon>Linyphiidae</taxon>
        <taxon>Erigoninae</taxon>
        <taxon>Oedothorax</taxon>
    </lineage>
</organism>
<feature type="region of interest" description="Disordered" evidence="1">
    <location>
        <begin position="472"/>
        <end position="636"/>
    </location>
</feature>
<dbReference type="Proteomes" id="UP000827092">
    <property type="component" value="Unassembled WGS sequence"/>
</dbReference>
<dbReference type="AlphaFoldDB" id="A0AAV6UMG2"/>
<sequence>MVVNSEVENKTPFRTLPPATTHENDVIASRMAIIQKNLQKKLEPPRFAGGIWDVDDRMDTAESADVANRESLHRQLKTMLQEENPYFEIDDRMDTIETSNSENLSFLSPEVPKKEPETMKKKSMEEVSLERSKRCRTSSKTEVYTLQSFNVESEFSQAVMSKESRPVEGTNAEPIVSEVENTLLHQILDSNSPATNKESQIDINDDTMQADGIGLKTEAQNFYQKEIENLQKVVLILKSHNTDEKEHSQEVVQLQKICQVLENLGNINKSVPEGDLAGEAAFTLNRIRHNEYQSPELTNPIQDNLQPVVNEDEIQDPCGSASHSVDSKKKSETGSENQWLQQIVDGTLPWKPTGRPPPATAFGIGPNAINSSKMQLSMSSRNGALPQTEEKSSPEQSSGRAMETDDIFEILKNAGSRGSPPPIAAFGKSPTSSPSRTISKPSSMTQEDLVALFDEVSRNGLPMSAAAVEAAKVSSKEKIKEKGQQDEQVGEAPKVRPLEMDVNSPKHASASTSRSVLELNSVNSVPSFKAKTAQSPYHLRSSTKIPDLYQSKEPKSPEGKNPMKDNVTIMKEAVPPSPLKYIPPHLRSKSSSSSGNEASRNRQGSQGFRPESKTPQNRLRSRSKTRDASFPYKAQEQKATVIKYPVKSNVTMKTDISNQQAQGCKTETWSNWRKEDSPPKLNDLSSSFKQGAVEDSYTKLPPNDGKALNLNLKTDSSSYRSNPSVYSDSSKRNRPAKANDRKILNNDLRKEKSAYGVQHSDENAMISLKVFDEKNALVDERTLPLSQLAQIIKNFPSLSDVIPSPGEKDRELLMSGNAVKVFLGCVFSASAIRIPGWEVALEAYYLAKKYGVAKLQDHCKDYFNFRDIHLSQVESIVQIARKFEITDALKNSTMFAEVPVHNIPDPTQPVTIKEQKCTISCTLYVDPVEFPVPLYYVKETGLGSTIEADIHNDITFEAKSGTFCLTGLQIKLEAETKDFRKEVSILCDVYKNNKKVFDLKREKQLNTLMIIDFKQRLLVEPGQSVSISVLMEEACMRMCHCLAKEKEFGRCEGGGRFEVSFESDRKSEAKRPLFFVEKLLYTFEGWIN</sequence>
<proteinExistence type="predicted"/>
<feature type="compositionally biased region" description="Polar residues" evidence="1">
    <location>
        <begin position="595"/>
        <end position="606"/>
    </location>
</feature>
<feature type="region of interest" description="Disordered" evidence="1">
    <location>
        <begin position="375"/>
        <end position="401"/>
    </location>
</feature>
<name>A0AAV6UMG2_9ARAC</name>
<keyword evidence="3" id="KW-1185">Reference proteome</keyword>
<evidence type="ECO:0000256" key="1">
    <source>
        <dbReference type="SAM" id="MobiDB-lite"/>
    </source>
</evidence>
<gene>
    <name evidence="2" type="ORF">JTE90_016214</name>
</gene>
<feature type="region of interest" description="Disordered" evidence="1">
    <location>
        <begin position="414"/>
        <end position="444"/>
    </location>
</feature>
<evidence type="ECO:0000313" key="2">
    <source>
        <dbReference type="EMBL" id="KAG8184873.1"/>
    </source>
</evidence>
<feature type="region of interest" description="Disordered" evidence="1">
    <location>
        <begin position="1"/>
        <end position="20"/>
    </location>
</feature>
<comment type="caution">
    <text evidence="2">The sequence shown here is derived from an EMBL/GenBank/DDBJ whole genome shotgun (WGS) entry which is preliminary data.</text>
</comment>
<accession>A0AAV6UMG2</accession>